<evidence type="ECO:0000313" key="8">
    <source>
        <dbReference type="EMBL" id="VDN37061.1"/>
    </source>
</evidence>
<keyword evidence="9" id="KW-1185">Reference proteome</keyword>
<gene>
    <name evidence="8" type="ORF">DILT_LOCUS17218</name>
</gene>
<proteinExistence type="predicted"/>
<dbReference type="InterPro" id="IPR019177">
    <property type="entry name" value="Golgin_subfamily_A_member_5"/>
</dbReference>
<evidence type="ECO:0000256" key="1">
    <source>
        <dbReference type="ARBA" id="ARBA00004394"/>
    </source>
</evidence>
<protein>
    <submittedName>
        <fullName evidence="8">Uncharacterized protein</fullName>
    </submittedName>
</protein>
<comment type="subcellular location">
    <subcellularLocation>
        <location evidence="1">Golgi apparatus membrane</location>
    </subcellularLocation>
</comment>
<dbReference type="GO" id="GO:0000139">
    <property type="term" value="C:Golgi membrane"/>
    <property type="evidence" value="ECO:0007669"/>
    <property type="project" value="UniProtKB-SubCell"/>
</dbReference>
<evidence type="ECO:0000313" key="9">
    <source>
        <dbReference type="Proteomes" id="UP000281553"/>
    </source>
</evidence>
<evidence type="ECO:0000256" key="2">
    <source>
        <dbReference type="ARBA" id="ARBA00022692"/>
    </source>
</evidence>
<dbReference type="Pfam" id="PF09787">
    <property type="entry name" value="Golgin_A5"/>
    <property type="match status" value="1"/>
</dbReference>
<organism evidence="8 9">
    <name type="scientific">Dibothriocephalus latus</name>
    <name type="common">Fish tapeworm</name>
    <name type="synonym">Diphyllobothrium latum</name>
    <dbReference type="NCBI Taxonomy" id="60516"/>
    <lineage>
        <taxon>Eukaryota</taxon>
        <taxon>Metazoa</taxon>
        <taxon>Spiralia</taxon>
        <taxon>Lophotrochozoa</taxon>
        <taxon>Platyhelminthes</taxon>
        <taxon>Cestoda</taxon>
        <taxon>Eucestoda</taxon>
        <taxon>Diphyllobothriidea</taxon>
        <taxon>Diphyllobothriidae</taxon>
        <taxon>Dibothriocephalus</taxon>
    </lineage>
</organism>
<dbReference type="EMBL" id="UYRU01090129">
    <property type="protein sequence ID" value="VDN37061.1"/>
    <property type="molecule type" value="Genomic_DNA"/>
</dbReference>
<keyword evidence="6 7" id="KW-0472">Membrane</keyword>
<reference evidence="8 9" key="1">
    <citation type="submission" date="2018-11" db="EMBL/GenBank/DDBJ databases">
        <authorList>
            <consortium name="Pathogen Informatics"/>
        </authorList>
    </citation>
    <scope>NUCLEOTIDE SEQUENCE [LARGE SCALE GENOMIC DNA]</scope>
</reference>
<keyword evidence="3 7" id="KW-1133">Transmembrane helix</keyword>
<evidence type="ECO:0000256" key="5">
    <source>
        <dbReference type="ARBA" id="ARBA00023054"/>
    </source>
</evidence>
<evidence type="ECO:0000256" key="4">
    <source>
        <dbReference type="ARBA" id="ARBA00023034"/>
    </source>
</evidence>
<keyword evidence="5" id="KW-0175">Coiled coil</keyword>
<evidence type="ECO:0000256" key="7">
    <source>
        <dbReference type="SAM" id="Phobius"/>
    </source>
</evidence>
<evidence type="ECO:0000256" key="6">
    <source>
        <dbReference type="ARBA" id="ARBA00023136"/>
    </source>
</evidence>
<keyword evidence="2 7" id="KW-0812">Transmembrane</keyword>
<evidence type="ECO:0000256" key="3">
    <source>
        <dbReference type="ARBA" id="ARBA00022989"/>
    </source>
</evidence>
<accession>A0A3P7P3C6</accession>
<dbReference type="GO" id="GO:0007030">
    <property type="term" value="P:Golgi organization"/>
    <property type="evidence" value="ECO:0007669"/>
    <property type="project" value="InterPro"/>
</dbReference>
<sequence length="62" mass="7230">MRAIIMSLDGLIIGLVGFLRRHPLFRLFFILYLFFLHLWFGFAFFLYAPAPLTSSPHPVPHP</sequence>
<dbReference type="AlphaFoldDB" id="A0A3P7P3C6"/>
<keyword evidence="4" id="KW-0333">Golgi apparatus</keyword>
<name>A0A3P7P3C6_DIBLA</name>
<feature type="transmembrane region" description="Helical" evidence="7">
    <location>
        <begin position="27"/>
        <end position="48"/>
    </location>
</feature>
<dbReference type="Proteomes" id="UP000281553">
    <property type="component" value="Unassembled WGS sequence"/>
</dbReference>